<feature type="domain" description="Xylanolytic transcriptional activator regulatory" evidence="3">
    <location>
        <begin position="217"/>
        <end position="302"/>
    </location>
</feature>
<accession>A0A3D8QW25</accession>
<dbReference type="Pfam" id="PF04082">
    <property type="entry name" value="Fungal_trans"/>
    <property type="match status" value="1"/>
</dbReference>
<dbReference type="SMART" id="SM00906">
    <property type="entry name" value="Fungal_trans"/>
    <property type="match status" value="1"/>
</dbReference>
<feature type="compositionally biased region" description="Basic and acidic residues" evidence="2">
    <location>
        <begin position="595"/>
        <end position="625"/>
    </location>
</feature>
<dbReference type="InterPro" id="IPR007219">
    <property type="entry name" value="XnlR_reg_dom"/>
</dbReference>
<dbReference type="InterPro" id="IPR050987">
    <property type="entry name" value="AtrR-like"/>
</dbReference>
<dbReference type="GO" id="GO:0003700">
    <property type="term" value="F:DNA-binding transcription factor activity"/>
    <property type="evidence" value="ECO:0007669"/>
    <property type="project" value="InterPro"/>
</dbReference>
<protein>
    <recommendedName>
        <fullName evidence="3">Xylanolytic transcriptional activator regulatory domain-containing protein</fullName>
    </recommendedName>
</protein>
<dbReference type="STRING" id="1849047.A0A3D8QW25"/>
<feature type="compositionally biased region" description="Polar residues" evidence="2">
    <location>
        <begin position="626"/>
        <end position="649"/>
    </location>
</feature>
<keyword evidence="1" id="KW-0539">Nucleus</keyword>
<dbReference type="PANTHER" id="PTHR46910">
    <property type="entry name" value="TRANSCRIPTION FACTOR PDR1"/>
    <property type="match status" value="1"/>
</dbReference>
<dbReference type="OrthoDB" id="3266505at2759"/>
<dbReference type="GO" id="GO:0006351">
    <property type="term" value="P:DNA-templated transcription"/>
    <property type="evidence" value="ECO:0007669"/>
    <property type="project" value="InterPro"/>
</dbReference>
<dbReference type="CDD" id="cd12148">
    <property type="entry name" value="fungal_TF_MHR"/>
    <property type="match status" value="1"/>
</dbReference>
<keyword evidence="5" id="KW-1185">Reference proteome</keyword>
<sequence>MATDTHDDHRLGLSNEIGSLTTVAQGGSQFVGSSSGVFFVNTVRRAFANSAPRNTLERTISLSRGTSPERFIGGNDDSQSADIRITRAAVGLPQEVGEQISATQRPCRLPPYDTTKLLVMTYFKCWHPLFPILHGPSFMQELDSLYHNNEEPFAELQKTRHVTALRCIFSIACLEHPDIDIPPGLVFQNPGNLLSILAPFALQNDVIAIQTLLIAQLYLFATMSLKAAASVGGLLWKSIFHTGLHRCPYRYEKISAHDRDIRKRVFWSAYSLDRFLSQALGHPLGIQDSDIDVCHPGLQDLHEPVQRHEKRTLGNSPDDTVFHLPDGHPAKVVRGESESMHSRDQDSGSVVVRDAEIRIGNEKALLSDGMAQKRRDRQHTQGHFVSYGKLTGRTVEIYHKSITERSASSQIVLSLKTDIDKWWNDLPPALSDMHSRDRHDWTTDQESRRYDLAALFTVLNDNLTLLVNRPALSLEPSKAEFQASLQICIRSARNIIVTLQTQLSDGESLFWPGYMSSAWMAGLIIAFACQLNTYSISKGLSDIATCLKLLNELSKRWPLARQCHSALEQLLLGLEARQQLSSQKRSLGSRIFDDVTPRDSYDGGEDTRKAKRTRNNENRTYDHGETPTQQSYINSSLDPTTKEQGSNDLFTKDTDASVSASRLESMYGDNPQGYFSDDAYQLMDFPSQSYDGLELPDLFADGVNDMFESITWESLNNNLNGQQF</sequence>
<dbReference type="GO" id="GO:0003677">
    <property type="term" value="F:DNA binding"/>
    <property type="evidence" value="ECO:0007669"/>
    <property type="project" value="InterPro"/>
</dbReference>
<dbReference type="Proteomes" id="UP000256645">
    <property type="component" value="Unassembled WGS sequence"/>
</dbReference>
<feature type="region of interest" description="Disordered" evidence="2">
    <location>
        <begin position="595"/>
        <end position="653"/>
    </location>
</feature>
<organism evidence="4 5">
    <name type="scientific">Coleophoma cylindrospora</name>
    <dbReference type="NCBI Taxonomy" id="1849047"/>
    <lineage>
        <taxon>Eukaryota</taxon>
        <taxon>Fungi</taxon>
        <taxon>Dikarya</taxon>
        <taxon>Ascomycota</taxon>
        <taxon>Pezizomycotina</taxon>
        <taxon>Leotiomycetes</taxon>
        <taxon>Helotiales</taxon>
        <taxon>Dermateaceae</taxon>
        <taxon>Coleophoma</taxon>
    </lineage>
</organism>
<dbReference type="EMBL" id="PDLM01000011">
    <property type="protein sequence ID" value="RDW66026.1"/>
    <property type="molecule type" value="Genomic_DNA"/>
</dbReference>
<evidence type="ECO:0000313" key="4">
    <source>
        <dbReference type="EMBL" id="RDW66026.1"/>
    </source>
</evidence>
<dbReference type="AlphaFoldDB" id="A0A3D8QW25"/>
<evidence type="ECO:0000313" key="5">
    <source>
        <dbReference type="Proteomes" id="UP000256645"/>
    </source>
</evidence>
<gene>
    <name evidence="4" type="ORF">BP6252_09661</name>
</gene>
<proteinExistence type="predicted"/>
<comment type="caution">
    <text evidence="4">The sequence shown here is derived from an EMBL/GenBank/DDBJ whole genome shotgun (WGS) entry which is preliminary data.</text>
</comment>
<dbReference type="GO" id="GO:0008270">
    <property type="term" value="F:zinc ion binding"/>
    <property type="evidence" value="ECO:0007669"/>
    <property type="project" value="InterPro"/>
</dbReference>
<evidence type="ECO:0000259" key="3">
    <source>
        <dbReference type="SMART" id="SM00906"/>
    </source>
</evidence>
<evidence type="ECO:0000256" key="1">
    <source>
        <dbReference type="ARBA" id="ARBA00023242"/>
    </source>
</evidence>
<dbReference type="PANTHER" id="PTHR46910:SF9">
    <property type="entry name" value="MISCELLANEOUS ZN(II)2CYS6 TRANSCRIPTION FACTOR (EUROFUNG)"/>
    <property type="match status" value="1"/>
</dbReference>
<reference evidence="4 5" key="1">
    <citation type="journal article" date="2018" name="IMA Fungus">
        <title>IMA Genome-F 9: Draft genome sequence of Annulohypoxylon stygium, Aspergillus mulundensis, Berkeleyomyces basicola (syn. Thielaviopsis basicola), Ceratocystis smalleyi, two Cercospora beticola strains, Coleophoma cylindrospora, Fusarium fracticaudum, Phialophora cf. hyalina, and Morchella septimelata.</title>
        <authorList>
            <person name="Wingfield B.D."/>
            <person name="Bills G.F."/>
            <person name="Dong Y."/>
            <person name="Huang W."/>
            <person name="Nel W.J."/>
            <person name="Swalarsk-Parry B.S."/>
            <person name="Vaghefi N."/>
            <person name="Wilken P.M."/>
            <person name="An Z."/>
            <person name="de Beer Z.W."/>
            <person name="De Vos L."/>
            <person name="Chen L."/>
            <person name="Duong T.A."/>
            <person name="Gao Y."/>
            <person name="Hammerbacher A."/>
            <person name="Kikkert J.R."/>
            <person name="Li Y."/>
            <person name="Li H."/>
            <person name="Li K."/>
            <person name="Li Q."/>
            <person name="Liu X."/>
            <person name="Ma X."/>
            <person name="Naidoo K."/>
            <person name="Pethybridge S.J."/>
            <person name="Sun J."/>
            <person name="Steenkamp E.T."/>
            <person name="van der Nest M.A."/>
            <person name="van Wyk S."/>
            <person name="Wingfield M.J."/>
            <person name="Xiong C."/>
            <person name="Yue Q."/>
            <person name="Zhang X."/>
        </authorList>
    </citation>
    <scope>NUCLEOTIDE SEQUENCE [LARGE SCALE GENOMIC DNA]</scope>
    <source>
        <strain evidence="4 5">BP6252</strain>
    </source>
</reference>
<name>A0A3D8QW25_9HELO</name>
<evidence type="ECO:0000256" key="2">
    <source>
        <dbReference type="SAM" id="MobiDB-lite"/>
    </source>
</evidence>